<comment type="caution">
    <text evidence="1">The sequence shown here is derived from an EMBL/GenBank/DDBJ whole genome shotgun (WGS) entry which is preliminary data.</text>
</comment>
<name>A0A0F9C9R3_9ZZZZ</name>
<organism evidence="1">
    <name type="scientific">marine sediment metagenome</name>
    <dbReference type="NCBI Taxonomy" id="412755"/>
    <lineage>
        <taxon>unclassified sequences</taxon>
        <taxon>metagenomes</taxon>
        <taxon>ecological metagenomes</taxon>
    </lineage>
</organism>
<evidence type="ECO:0000313" key="1">
    <source>
        <dbReference type="EMBL" id="KKK99109.1"/>
    </source>
</evidence>
<accession>A0A0F9C9R3</accession>
<sequence>MILALLMTKSSKQFAFTPESEEEKAILDLLPKGEECLCEITTGPFYIAGNDNVINHAMSDTTMLVFETVEKKGKSKR</sequence>
<proteinExistence type="predicted"/>
<gene>
    <name evidence="1" type="ORF">LCGC14_2636040</name>
</gene>
<reference evidence="1" key="1">
    <citation type="journal article" date="2015" name="Nature">
        <title>Complex archaea that bridge the gap between prokaryotes and eukaryotes.</title>
        <authorList>
            <person name="Spang A."/>
            <person name="Saw J.H."/>
            <person name="Jorgensen S.L."/>
            <person name="Zaremba-Niedzwiedzka K."/>
            <person name="Martijn J."/>
            <person name="Lind A.E."/>
            <person name="van Eijk R."/>
            <person name="Schleper C."/>
            <person name="Guy L."/>
            <person name="Ettema T.J."/>
        </authorList>
    </citation>
    <scope>NUCLEOTIDE SEQUENCE</scope>
</reference>
<dbReference type="AlphaFoldDB" id="A0A0F9C9R3"/>
<protein>
    <submittedName>
        <fullName evidence="1">Uncharacterized protein</fullName>
    </submittedName>
</protein>
<dbReference type="EMBL" id="LAZR01045336">
    <property type="protein sequence ID" value="KKK99109.1"/>
    <property type="molecule type" value="Genomic_DNA"/>
</dbReference>